<dbReference type="EMBL" id="WJXW01000002">
    <property type="protein sequence ID" value="KAF9740340.1"/>
    <property type="molecule type" value="Genomic_DNA"/>
</dbReference>
<accession>A0A9P6GSI8</accession>
<evidence type="ECO:0000313" key="2">
    <source>
        <dbReference type="Proteomes" id="UP000756921"/>
    </source>
</evidence>
<name>A0A9P6GSI8_9PLEO</name>
<reference evidence="1" key="1">
    <citation type="journal article" date="2020" name="Mol. Plant Microbe Interact.">
        <title>Genome Sequence of the Biocontrol Agent Coniothyrium minitans strain Conio (IMI 134523).</title>
        <authorList>
            <person name="Patel D."/>
            <person name="Shittu T.A."/>
            <person name="Baroncelli R."/>
            <person name="Muthumeenakshi S."/>
            <person name="Osborne T.H."/>
            <person name="Janganan T.K."/>
            <person name="Sreenivasaprasad S."/>
        </authorList>
    </citation>
    <scope>NUCLEOTIDE SEQUENCE</scope>
    <source>
        <strain evidence="1">Conio</strain>
    </source>
</reference>
<protein>
    <submittedName>
        <fullName evidence="1">Uncharacterized protein</fullName>
    </submittedName>
</protein>
<dbReference type="AlphaFoldDB" id="A0A9P6GSI8"/>
<evidence type="ECO:0000313" key="1">
    <source>
        <dbReference type="EMBL" id="KAF9740340.1"/>
    </source>
</evidence>
<organism evidence="1 2">
    <name type="scientific">Paraphaeosphaeria minitans</name>
    <dbReference type="NCBI Taxonomy" id="565426"/>
    <lineage>
        <taxon>Eukaryota</taxon>
        <taxon>Fungi</taxon>
        <taxon>Dikarya</taxon>
        <taxon>Ascomycota</taxon>
        <taxon>Pezizomycotina</taxon>
        <taxon>Dothideomycetes</taxon>
        <taxon>Pleosporomycetidae</taxon>
        <taxon>Pleosporales</taxon>
        <taxon>Massarineae</taxon>
        <taxon>Didymosphaeriaceae</taxon>
        <taxon>Paraphaeosphaeria</taxon>
    </lineage>
</organism>
<gene>
    <name evidence="1" type="ORF">PMIN01_02975</name>
</gene>
<dbReference type="OrthoDB" id="10444049at2759"/>
<proteinExistence type="predicted"/>
<dbReference type="Proteomes" id="UP000756921">
    <property type="component" value="Unassembled WGS sequence"/>
</dbReference>
<keyword evidence="2" id="KW-1185">Reference proteome</keyword>
<sequence length="128" mass="14556">MGEGRVVGLNSGLEVKGAGRLMLTLLSGRGGSTGDQERDYTRVYCSLSRQGSVCRRSCVLRAWRFREWKRFRWLWGMTSSVGGRESRSASAVLGWLRGASNVGLRRLCRRTRAMYLFLRGMVRQMMMP</sequence>
<comment type="caution">
    <text evidence="1">The sequence shown here is derived from an EMBL/GenBank/DDBJ whole genome shotgun (WGS) entry which is preliminary data.</text>
</comment>